<sequence length="70" mass="7117">MTGDVIITDENGDPVRVPPAPLAEAPDARVDDRSAILERQMADTSEEAPSEDTSSPSAGAADPAAAAAVR</sequence>
<dbReference type="EMBL" id="AMRV01000026">
    <property type="protein sequence ID" value="EMD81601.1"/>
    <property type="molecule type" value="Genomic_DNA"/>
</dbReference>
<protein>
    <submittedName>
        <fullName evidence="2">Uncharacterized protein</fullName>
    </submittedName>
</protein>
<evidence type="ECO:0000256" key="1">
    <source>
        <dbReference type="SAM" id="MobiDB-lite"/>
    </source>
</evidence>
<reference evidence="2 3" key="1">
    <citation type="journal article" date="2013" name="Genome Announc.">
        <title>Draft Genome Sequence of Strain JLT2015T, Belonging to the Family Sphingomonadaceae of the Alphaproteobacteria.</title>
        <authorList>
            <person name="Tang K."/>
            <person name="Liu K."/>
            <person name="Li S."/>
            <person name="Jiao N."/>
        </authorList>
    </citation>
    <scope>NUCLEOTIDE SEQUENCE [LARGE SCALE GENOMIC DNA]</scope>
    <source>
        <strain evidence="2 3">JLT2015</strain>
    </source>
</reference>
<feature type="compositionally biased region" description="Basic and acidic residues" evidence="1">
    <location>
        <begin position="26"/>
        <end position="36"/>
    </location>
</feature>
<gene>
    <name evidence="2" type="ORF">C725_3029</name>
</gene>
<proteinExistence type="predicted"/>
<keyword evidence="3" id="KW-1185">Reference proteome</keyword>
<evidence type="ECO:0000313" key="2">
    <source>
        <dbReference type="EMBL" id="EMD81601.1"/>
    </source>
</evidence>
<evidence type="ECO:0000313" key="3">
    <source>
        <dbReference type="Proteomes" id="UP000011717"/>
    </source>
</evidence>
<feature type="compositionally biased region" description="Low complexity" evidence="1">
    <location>
        <begin position="54"/>
        <end position="70"/>
    </location>
</feature>
<name>M2TIY0_9SPHN</name>
<dbReference type="AlphaFoldDB" id="M2TIY0"/>
<accession>M2TIY0</accession>
<feature type="region of interest" description="Disordered" evidence="1">
    <location>
        <begin position="1"/>
        <end position="70"/>
    </location>
</feature>
<organism evidence="2 3">
    <name type="scientific">Pacificimonas flava</name>
    <dbReference type="NCBI Taxonomy" id="1234595"/>
    <lineage>
        <taxon>Bacteria</taxon>
        <taxon>Pseudomonadati</taxon>
        <taxon>Pseudomonadota</taxon>
        <taxon>Alphaproteobacteria</taxon>
        <taxon>Sphingomonadales</taxon>
        <taxon>Sphingosinicellaceae</taxon>
        <taxon>Pacificimonas</taxon>
    </lineage>
</organism>
<dbReference type="Proteomes" id="UP000011717">
    <property type="component" value="Unassembled WGS sequence"/>
</dbReference>
<comment type="caution">
    <text evidence="2">The sequence shown here is derived from an EMBL/GenBank/DDBJ whole genome shotgun (WGS) entry which is preliminary data.</text>
</comment>